<dbReference type="KEGG" id="bsan:CHH28_09100"/>
<protein>
    <submittedName>
        <fullName evidence="3">Aspartate racemase</fullName>
    </submittedName>
</protein>
<dbReference type="Pfam" id="PF01177">
    <property type="entry name" value="Asp_Glu_race"/>
    <property type="match status" value="1"/>
</dbReference>
<dbReference type="InterPro" id="IPR004380">
    <property type="entry name" value="Asp_race"/>
</dbReference>
<dbReference type="PANTHER" id="PTHR21198:SF7">
    <property type="entry name" value="ASPARTATE-GLUTAMATE RACEMASE FAMILY"/>
    <property type="match status" value="1"/>
</dbReference>
<organism evidence="3 4">
    <name type="scientific">Bacterioplanes sanyensis</name>
    <dbReference type="NCBI Taxonomy" id="1249553"/>
    <lineage>
        <taxon>Bacteria</taxon>
        <taxon>Pseudomonadati</taxon>
        <taxon>Pseudomonadota</taxon>
        <taxon>Gammaproteobacteria</taxon>
        <taxon>Oceanospirillales</taxon>
        <taxon>Oceanospirillaceae</taxon>
        <taxon>Bacterioplanes</taxon>
    </lineage>
</organism>
<dbReference type="GO" id="GO:0047661">
    <property type="term" value="F:amino-acid racemase activity"/>
    <property type="evidence" value="ECO:0007669"/>
    <property type="project" value="InterPro"/>
</dbReference>
<name>A0A222FPD6_9GAMM</name>
<dbReference type="InterPro" id="IPR001920">
    <property type="entry name" value="Asp/Glu_race"/>
</dbReference>
<evidence type="ECO:0000256" key="2">
    <source>
        <dbReference type="ARBA" id="ARBA00023235"/>
    </source>
</evidence>
<sequence length="230" mass="25039">MKTIGLIGGMSWESSVTYYQLINRGIQQRLGGLHSASLLMSSLDFAAVAELQAQGQWAALAELLCDHAQRLQNAGADAVMICTNTMHKLAPQVEEAIDVPLLHIADATALSLKQQGITRAGLLGTRFTMEQDFYAARLQQHGIDVLIPNETQRDIVHQVIYQELCRGEINSASRQQYCDIIADLQMQGAGAVILGCTEIGLLVQSQHCSVPLVDTAMVHAQAAVEWMLAE</sequence>
<proteinExistence type="inferred from homology"/>
<dbReference type="InterPro" id="IPR015942">
    <property type="entry name" value="Asp/Glu/hydantoin_racemase"/>
</dbReference>
<comment type="similarity">
    <text evidence="1">Belongs to the aspartate/glutamate racemases family.</text>
</comment>
<dbReference type="Proteomes" id="UP000202440">
    <property type="component" value="Chromosome"/>
</dbReference>
<keyword evidence="4" id="KW-1185">Reference proteome</keyword>
<reference evidence="3 4" key="1">
    <citation type="submission" date="2017-07" db="EMBL/GenBank/DDBJ databases">
        <title>Annotated genome sequence of Bacterioplanes sanyensis isolated from Red Sea.</title>
        <authorList>
            <person name="Rehman Z.U."/>
        </authorList>
    </citation>
    <scope>NUCLEOTIDE SEQUENCE [LARGE SCALE GENOMIC DNA]</scope>
    <source>
        <strain evidence="3 4">NV9</strain>
    </source>
</reference>
<dbReference type="InterPro" id="IPR018187">
    <property type="entry name" value="Asp/Glu_racemase_AS_1"/>
</dbReference>
<dbReference type="Gene3D" id="3.40.50.1860">
    <property type="match status" value="2"/>
</dbReference>
<dbReference type="SUPFAM" id="SSF53681">
    <property type="entry name" value="Aspartate/glutamate racemase"/>
    <property type="match status" value="2"/>
</dbReference>
<dbReference type="OrthoDB" id="9803739at2"/>
<dbReference type="AlphaFoldDB" id="A0A222FPD6"/>
<dbReference type="PANTHER" id="PTHR21198">
    <property type="entry name" value="GLUTAMATE RACEMASE"/>
    <property type="match status" value="1"/>
</dbReference>
<dbReference type="NCBIfam" id="TIGR00035">
    <property type="entry name" value="asp_race"/>
    <property type="match status" value="1"/>
</dbReference>
<keyword evidence="2" id="KW-0413">Isomerase</keyword>
<evidence type="ECO:0000256" key="1">
    <source>
        <dbReference type="ARBA" id="ARBA00007847"/>
    </source>
</evidence>
<accession>A0A222FPD6</accession>
<evidence type="ECO:0000313" key="3">
    <source>
        <dbReference type="EMBL" id="ASP40875.1"/>
    </source>
</evidence>
<dbReference type="PROSITE" id="PS00923">
    <property type="entry name" value="ASP_GLU_RACEMASE_1"/>
    <property type="match status" value="1"/>
</dbReference>
<dbReference type="EMBL" id="CP022530">
    <property type="protein sequence ID" value="ASP40875.1"/>
    <property type="molecule type" value="Genomic_DNA"/>
</dbReference>
<evidence type="ECO:0000313" key="4">
    <source>
        <dbReference type="Proteomes" id="UP000202440"/>
    </source>
</evidence>
<gene>
    <name evidence="3" type="ORF">CHH28_09100</name>
</gene>